<dbReference type="AlphaFoldDB" id="A0AAD6C5T2"/>
<organism evidence="5 6">
    <name type="scientific">Penicillium daleae</name>
    <dbReference type="NCBI Taxonomy" id="63821"/>
    <lineage>
        <taxon>Eukaryota</taxon>
        <taxon>Fungi</taxon>
        <taxon>Dikarya</taxon>
        <taxon>Ascomycota</taxon>
        <taxon>Pezizomycotina</taxon>
        <taxon>Eurotiomycetes</taxon>
        <taxon>Eurotiomycetidae</taxon>
        <taxon>Eurotiales</taxon>
        <taxon>Aspergillaceae</taxon>
        <taxon>Penicillium</taxon>
    </lineage>
</organism>
<evidence type="ECO:0000256" key="3">
    <source>
        <dbReference type="ARBA" id="ARBA00023242"/>
    </source>
</evidence>
<dbReference type="GO" id="GO:0006351">
    <property type="term" value="P:DNA-templated transcription"/>
    <property type="evidence" value="ECO:0007669"/>
    <property type="project" value="InterPro"/>
</dbReference>
<dbReference type="PANTHER" id="PTHR47840:SF1">
    <property type="entry name" value="ZN(II)2CYS6 TRANSCRIPTION FACTOR (EUROFUNG)"/>
    <property type="match status" value="1"/>
</dbReference>
<keyword evidence="1" id="KW-0805">Transcription regulation</keyword>
<reference evidence="5" key="1">
    <citation type="submission" date="2022-12" db="EMBL/GenBank/DDBJ databases">
        <authorList>
            <person name="Petersen C."/>
        </authorList>
    </citation>
    <scope>NUCLEOTIDE SEQUENCE</scope>
    <source>
        <strain evidence="5">IBT 16125</strain>
    </source>
</reference>
<keyword evidence="6" id="KW-1185">Reference proteome</keyword>
<proteinExistence type="predicted"/>
<sequence length="530" mass="59536">MSRGPSLTSFLESLLPNPTIAVMILRNSKLFKSPLQINQKPHPVHTDPEGLNGDLALPPSAHPVLFARQLIQLALCLRHSDSEASKQLQVHLNESVTSAASRYFDAACGYVLSHDELICSLEGLQTLMLQGRYYITIGDHRKAWVIHRRASSIASTMGIPLLAQTMGGHADSVWFQLVYSDRFLSLMLGLPFAITEDYLERTDCKNNSTPAQRLEQVHVLAAGRIIARNMRMQRRDMPCEMPWTSHDELTETRDIDQELKKATRLLPSNWWLGSGLNHATQEGEVLESTGRLLVQMHQHYLLVLLHQPYLIQRLCSGIHVDGLQISSESTYSTLAAASASREMISHYLQFRGYHRSPSSRATDDKCFLACITLLFAHLDGHRQSIMNVLEHQRCHDIGIIERVICFMKDLSVLNENPLAATRSQTLSELLKAEASAADGLPYYFWIGDEINASGARDAENTLYDIQILVPYCGNLHISRHARHNPRAEVARYDFFALSNIAPDLINSPVGLTAAEENFLTIDEPSFEETY</sequence>
<reference evidence="5" key="2">
    <citation type="journal article" date="2023" name="IMA Fungus">
        <title>Comparative genomic study of the Penicillium genus elucidates a diverse pangenome and 15 lateral gene transfer events.</title>
        <authorList>
            <person name="Petersen C."/>
            <person name="Sorensen T."/>
            <person name="Nielsen M.R."/>
            <person name="Sondergaard T.E."/>
            <person name="Sorensen J.L."/>
            <person name="Fitzpatrick D.A."/>
            <person name="Frisvad J.C."/>
            <person name="Nielsen K.L."/>
        </authorList>
    </citation>
    <scope>NUCLEOTIDE SEQUENCE</scope>
    <source>
        <strain evidence="5">IBT 16125</strain>
    </source>
</reference>
<evidence type="ECO:0000259" key="4">
    <source>
        <dbReference type="SMART" id="SM00906"/>
    </source>
</evidence>
<dbReference type="EMBL" id="JAPVEA010000006">
    <property type="protein sequence ID" value="KAJ5450202.1"/>
    <property type="molecule type" value="Genomic_DNA"/>
</dbReference>
<feature type="domain" description="Xylanolytic transcriptional activator regulatory" evidence="4">
    <location>
        <begin position="143"/>
        <end position="210"/>
    </location>
</feature>
<protein>
    <recommendedName>
        <fullName evidence="4">Xylanolytic transcriptional activator regulatory domain-containing protein</fullName>
    </recommendedName>
</protein>
<dbReference type="PANTHER" id="PTHR47840">
    <property type="entry name" value="ZN(II)2CYS6 TRANSCRIPTION FACTOR (EUROFUNG)-RELATED"/>
    <property type="match status" value="1"/>
</dbReference>
<dbReference type="Proteomes" id="UP001213681">
    <property type="component" value="Unassembled WGS sequence"/>
</dbReference>
<dbReference type="GO" id="GO:0003677">
    <property type="term" value="F:DNA binding"/>
    <property type="evidence" value="ECO:0007669"/>
    <property type="project" value="InterPro"/>
</dbReference>
<accession>A0AAD6C5T2</accession>
<dbReference type="CDD" id="cd12148">
    <property type="entry name" value="fungal_TF_MHR"/>
    <property type="match status" value="1"/>
</dbReference>
<evidence type="ECO:0000313" key="5">
    <source>
        <dbReference type="EMBL" id="KAJ5450202.1"/>
    </source>
</evidence>
<name>A0AAD6C5T2_9EURO</name>
<dbReference type="RefSeq" id="XP_056765737.1">
    <property type="nucleotide sequence ID" value="XM_056910033.1"/>
</dbReference>
<dbReference type="GeneID" id="81600276"/>
<keyword evidence="3" id="KW-0539">Nucleus</keyword>
<evidence type="ECO:0000313" key="6">
    <source>
        <dbReference type="Proteomes" id="UP001213681"/>
    </source>
</evidence>
<dbReference type="SMART" id="SM00906">
    <property type="entry name" value="Fungal_trans"/>
    <property type="match status" value="1"/>
</dbReference>
<keyword evidence="2" id="KW-0804">Transcription</keyword>
<dbReference type="InterPro" id="IPR007219">
    <property type="entry name" value="XnlR_reg_dom"/>
</dbReference>
<evidence type="ECO:0000256" key="2">
    <source>
        <dbReference type="ARBA" id="ARBA00023163"/>
    </source>
</evidence>
<evidence type="ECO:0000256" key="1">
    <source>
        <dbReference type="ARBA" id="ARBA00023015"/>
    </source>
</evidence>
<dbReference type="GO" id="GO:0008270">
    <property type="term" value="F:zinc ion binding"/>
    <property type="evidence" value="ECO:0007669"/>
    <property type="project" value="InterPro"/>
</dbReference>
<gene>
    <name evidence="5" type="ORF">N7458_006651</name>
</gene>
<comment type="caution">
    <text evidence="5">The sequence shown here is derived from an EMBL/GenBank/DDBJ whole genome shotgun (WGS) entry which is preliminary data.</text>
</comment>